<sequence length="159" mass="17330">MSLLSPSHFHYDNELCKQSSVTLKCVSTGTVTIPVGASNTQITIINVPLNISALCNQIIKIEFACNITLIEPQTDSILLIFQINRHCSNMIQNIPVGQRWIFSNISNFVSVGTFSFFVCDSDFNTEECCTYTVDVTPLVTTSGAIISNSILSATAVSNI</sequence>
<dbReference type="InterPro" id="IPR027972">
    <property type="entry name" value="DUF4489"/>
</dbReference>
<accession>A0A3E2NHD5</accession>
<dbReference type="RefSeq" id="WP_117415469.1">
    <property type="nucleotide sequence ID" value="NZ_QOHO01000011.1"/>
</dbReference>
<gene>
    <name evidence="1" type="ORF">DS742_02565</name>
</gene>
<dbReference type="AlphaFoldDB" id="A0A3E2NHD5"/>
<reference evidence="1 2" key="1">
    <citation type="submission" date="2018-07" db="EMBL/GenBank/DDBJ databases">
        <title>New species, Clostridium PI-S10-A1B.</title>
        <authorList>
            <person name="Krishna G."/>
            <person name="Summeta K."/>
            <person name="Shikha S."/>
            <person name="Prabhu P.B."/>
            <person name="Suresh K."/>
        </authorList>
    </citation>
    <scope>NUCLEOTIDE SEQUENCE [LARGE SCALE GENOMIC DNA]</scope>
    <source>
        <strain evidence="1 2">PI-S10-A1B</strain>
    </source>
</reference>
<dbReference type="Pfam" id="PF14879">
    <property type="entry name" value="DUF4489"/>
    <property type="match status" value="1"/>
</dbReference>
<comment type="caution">
    <text evidence="1">The sequence shown here is derived from an EMBL/GenBank/DDBJ whole genome shotgun (WGS) entry which is preliminary data.</text>
</comment>
<evidence type="ECO:0000313" key="2">
    <source>
        <dbReference type="Proteomes" id="UP000260680"/>
    </source>
</evidence>
<protein>
    <submittedName>
        <fullName evidence="1">DUF4489 domain-containing protein</fullName>
    </submittedName>
</protein>
<name>A0A3E2NHD5_9FIRM</name>
<proteinExistence type="predicted"/>
<dbReference type="EMBL" id="QOHO01000011">
    <property type="protein sequence ID" value="RFZ80416.1"/>
    <property type="molecule type" value="Genomic_DNA"/>
</dbReference>
<evidence type="ECO:0000313" key="1">
    <source>
        <dbReference type="EMBL" id="RFZ80416.1"/>
    </source>
</evidence>
<organism evidence="1 2">
    <name type="scientific">Lacrimispora amygdalina</name>
    <dbReference type="NCBI Taxonomy" id="253257"/>
    <lineage>
        <taxon>Bacteria</taxon>
        <taxon>Bacillati</taxon>
        <taxon>Bacillota</taxon>
        <taxon>Clostridia</taxon>
        <taxon>Lachnospirales</taxon>
        <taxon>Lachnospiraceae</taxon>
        <taxon>Lacrimispora</taxon>
    </lineage>
</organism>
<dbReference type="Proteomes" id="UP000260680">
    <property type="component" value="Unassembled WGS sequence"/>
</dbReference>